<name>A0A239D840_9BACT</name>
<dbReference type="Proteomes" id="UP000198324">
    <property type="component" value="Unassembled WGS sequence"/>
</dbReference>
<dbReference type="EMBL" id="FZOC01000012">
    <property type="protein sequence ID" value="SNS28342.1"/>
    <property type="molecule type" value="Genomic_DNA"/>
</dbReference>
<dbReference type="RefSeq" id="WP_218819455.1">
    <property type="nucleotide sequence ID" value="NZ_FZOC01000012.1"/>
</dbReference>
<gene>
    <name evidence="2" type="ORF">SAMN04488503_0150</name>
</gene>
<feature type="region of interest" description="Disordered" evidence="1">
    <location>
        <begin position="1"/>
        <end position="28"/>
    </location>
</feature>
<proteinExistence type="predicted"/>
<reference evidence="2 3" key="1">
    <citation type="submission" date="2017-06" db="EMBL/GenBank/DDBJ databases">
        <authorList>
            <person name="Kim H.J."/>
            <person name="Triplett B.A."/>
        </authorList>
    </citation>
    <scope>NUCLEOTIDE SEQUENCE [LARGE SCALE GENOMIC DNA]</scope>
    <source>
        <strain evidence="2 3">DSM 13116</strain>
    </source>
</reference>
<protein>
    <submittedName>
        <fullName evidence="2">Uncharacterized protein</fullName>
    </submittedName>
</protein>
<organism evidence="2 3">
    <name type="scientific">Humidesulfovibrio mexicanus</name>
    <dbReference type="NCBI Taxonomy" id="147047"/>
    <lineage>
        <taxon>Bacteria</taxon>
        <taxon>Pseudomonadati</taxon>
        <taxon>Thermodesulfobacteriota</taxon>
        <taxon>Desulfovibrionia</taxon>
        <taxon>Desulfovibrionales</taxon>
        <taxon>Desulfovibrionaceae</taxon>
        <taxon>Humidesulfovibrio</taxon>
    </lineage>
</organism>
<evidence type="ECO:0000256" key="1">
    <source>
        <dbReference type="SAM" id="MobiDB-lite"/>
    </source>
</evidence>
<accession>A0A239D840</accession>
<keyword evidence="3" id="KW-1185">Reference proteome</keyword>
<evidence type="ECO:0000313" key="2">
    <source>
        <dbReference type="EMBL" id="SNS28342.1"/>
    </source>
</evidence>
<sequence>MAERKKSAVVKAAATAGGGGKPPAKAAGPCLSMAQQRKLAKDAMTISMAVLTVTAMTGVRRRGLSRSLHLASGVALIGFSLWHNSLYTSKKAAKCPDTAQ</sequence>
<evidence type="ECO:0000313" key="3">
    <source>
        <dbReference type="Proteomes" id="UP000198324"/>
    </source>
</evidence>
<dbReference type="AlphaFoldDB" id="A0A239D840"/>